<dbReference type="OrthoDB" id="204180at2157"/>
<evidence type="ECO:0000256" key="1">
    <source>
        <dbReference type="SAM" id="MobiDB-lite"/>
    </source>
</evidence>
<dbReference type="STRING" id="1095776.SAMN04515672_3635"/>
<dbReference type="InterPro" id="IPR006311">
    <property type="entry name" value="TAT_signal"/>
</dbReference>
<name>A0A1G9DUY8_9EURY</name>
<dbReference type="Proteomes" id="UP000198882">
    <property type="component" value="Unassembled WGS sequence"/>
</dbReference>
<proteinExistence type="predicted"/>
<evidence type="ECO:0000313" key="3">
    <source>
        <dbReference type="Proteomes" id="UP000198882"/>
    </source>
</evidence>
<accession>A0A1G9DUY8</accession>
<dbReference type="Gene3D" id="2.130.10.10">
    <property type="entry name" value="YVTN repeat-like/Quinoprotein amine dehydrogenase"/>
    <property type="match status" value="1"/>
</dbReference>
<feature type="compositionally biased region" description="Acidic residues" evidence="1">
    <location>
        <begin position="28"/>
        <end position="44"/>
    </location>
</feature>
<gene>
    <name evidence="2" type="ORF">SAMN04515672_3635</name>
</gene>
<evidence type="ECO:0008006" key="4">
    <source>
        <dbReference type="Google" id="ProtNLM"/>
    </source>
</evidence>
<sequence>MTARKTRRRFLQTSTVVGGVALAGCLGGDDDNGDDDENGDDDGNGTEAAFASASPVCHDYTQDGQYAYVTLGPGYGDAGLLVFDVENFEIAEEFPDVPANCGTIAHPEENKMYLNGGVADTDETDPAGEWWVFDTENHEELHNEDSNGYDTHGVWFTPDGDELWMVNRDTDDGFIVDPETDEIIEEIDYVGTSPDILTISPDGQYAYVTTRGPDPQSGPHAIQGDEPGVSVIDVESREHLHTFQPDGDNDASDFHGIGLVPGDSDDDYELWAVDQGTATLYVLEPAGDGDLEIAEEVDLGEGDEETPHMVDFDSEYRYAAIPSTSGGITQIVRVDDYEIVEELDTGAGSHFAGVNPGDETILVDVIGDEKFVEIDADFEDEEFEISQELVLSDLEQFPGGE</sequence>
<dbReference type="InterPro" id="IPR051200">
    <property type="entry name" value="Host-pathogen_enzymatic-act"/>
</dbReference>
<dbReference type="RefSeq" id="WP_090310262.1">
    <property type="nucleotide sequence ID" value="NZ_FNFE01000006.1"/>
</dbReference>
<feature type="region of interest" description="Disordered" evidence="1">
    <location>
        <begin position="27"/>
        <end position="49"/>
    </location>
</feature>
<evidence type="ECO:0000313" key="2">
    <source>
        <dbReference type="EMBL" id="SDK67660.1"/>
    </source>
</evidence>
<dbReference type="EMBL" id="FNFE01000006">
    <property type="protein sequence ID" value="SDK67660.1"/>
    <property type="molecule type" value="Genomic_DNA"/>
</dbReference>
<reference evidence="3" key="1">
    <citation type="submission" date="2016-10" db="EMBL/GenBank/DDBJ databases">
        <authorList>
            <person name="Varghese N."/>
            <person name="Submissions S."/>
        </authorList>
    </citation>
    <scope>NUCLEOTIDE SEQUENCE [LARGE SCALE GENOMIC DNA]</scope>
    <source>
        <strain evidence="3">B4,CECT 8067,JCM 17497</strain>
    </source>
</reference>
<dbReference type="PROSITE" id="PS51318">
    <property type="entry name" value="TAT"/>
    <property type="match status" value="1"/>
</dbReference>
<dbReference type="PANTHER" id="PTHR47197:SF3">
    <property type="entry name" value="DIHYDRO-HEME D1 DEHYDROGENASE"/>
    <property type="match status" value="1"/>
</dbReference>
<organism evidence="2 3">
    <name type="scientific">Natronorubrum texcoconense</name>
    <dbReference type="NCBI Taxonomy" id="1095776"/>
    <lineage>
        <taxon>Archaea</taxon>
        <taxon>Methanobacteriati</taxon>
        <taxon>Methanobacteriota</taxon>
        <taxon>Stenosarchaea group</taxon>
        <taxon>Halobacteria</taxon>
        <taxon>Halobacteriales</taxon>
        <taxon>Natrialbaceae</taxon>
        <taxon>Natronorubrum</taxon>
    </lineage>
</organism>
<dbReference type="SUPFAM" id="SSF75011">
    <property type="entry name" value="3-carboxy-cis,cis-mucoante lactonizing enzyme"/>
    <property type="match status" value="1"/>
</dbReference>
<protein>
    <recommendedName>
        <fullName evidence="4">40-residue YVTN family beta-propeller repeat-containing protein</fullName>
    </recommendedName>
</protein>
<dbReference type="PROSITE" id="PS51257">
    <property type="entry name" value="PROKAR_LIPOPROTEIN"/>
    <property type="match status" value="1"/>
</dbReference>
<keyword evidence="3" id="KW-1185">Reference proteome</keyword>
<dbReference type="PANTHER" id="PTHR47197">
    <property type="entry name" value="PROTEIN NIRF"/>
    <property type="match status" value="1"/>
</dbReference>
<dbReference type="InterPro" id="IPR015943">
    <property type="entry name" value="WD40/YVTN_repeat-like_dom_sf"/>
</dbReference>
<dbReference type="AlphaFoldDB" id="A0A1G9DUY8"/>